<protein>
    <submittedName>
        <fullName evidence="1">Uncharacterized protein</fullName>
    </submittedName>
</protein>
<dbReference type="Proteomes" id="UP000184111">
    <property type="component" value="Unassembled WGS sequence"/>
</dbReference>
<sequence length="87" mass="9600">MDLRFLGVDPESPVDESPTVWLDEATGDLIIQSYEADEKTHRRCAEQPAPGHSPGVPAGERIIRLPARMLQFIPRPDGDPKSATPRP</sequence>
<dbReference type="STRING" id="310782.SAMN05216499_10546"/>
<dbReference type="OrthoDB" id="3214245at2"/>
<reference evidence="1 2" key="1">
    <citation type="submission" date="2016-11" db="EMBL/GenBank/DDBJ databases">
        <authorList>
            <person name="Jaros S."/>
            <person name="Januszkiewicz K."/>
            <person name="Wedrychowicz H."/>
        </authorList>
    </citation>
    <scope>NUCLEOTIDE SEQUENCE [LARGE SCALE GENOMIC DNA]</scope>
    <source>
        <strain evidence="1 2">CGMCC 4.2025</strain>
    </source>
</reference>
<dbReference type="RefSeq" id="WP_073496311.1">
    <property type="nucleotide sequence ID" value="NZ_FRBI01000005.1"/>
</dbReference>
<name>A0A1M7BVC2_9ACTN</name>
<accession>A0A1M7BVC2</accession>
<evidence type="ECO:0000313" key="2">
    <source>
        <dbReference type="Proteomes" id="UP000184111"/>
    </source>
</evidence>
<proteinExistence type="predicted"/>
<evidence type="ECO:0000313" key="1">
    <source>
        <dbReference type="EMBL" id="SHL58529.1"/>
    </source>
</evidence>
<dbReference type="EMBL" id="FRBI01000005">
    <property type="protein sequence ID" value="SHL58529.1"/>
    <property type="molecule type" value="Genomic_DNA"/>
</dbReference>
<organism evidence="1 2">
    <name type="scientific">Actinacidiphila paucisporea</name>
    <dbReference type="NCBI Taxonomy" id="310782"/>
    <lineage>
        <taxon>Bacteria</taxon>
        <taxon>Bacillati</taxon>
        <taxon>Actinomycetota</taxon>
        <taxon>Actinomycetes</taxon>
        <taxon>Kitasatosporales</taxon>
        <taxon>Streptomycetaceae</taxon>
        <taxon>Actinacidiphila</taxon>
    </lineage>
</organism>
<dbReference type="AlphaFoldDB" id="A0A1M7BVC2"/>
<gene>
    <name evidence="1" type="ORF">SAMN05216499_10546</name>
</gene>
<keyword evidence="2" id="KW-1185">Reference proteome</keyword>